<dbReference type="FunFam" id="3.30.160.60:FF:002343">
    <property type="entry name" value="Zinc finger protein 33A"/>
    <property type="match status" value="1"/>
</dbReference>
<gene>
    <name evidence="15" type="primary">CSON013386</name>
</gene>
<evidence type="ECO:0000256" key="2">
    <source>
        <dbReference type="ARBA" id="ARBA00022723"/>
    </source>
</evidence>
<evidence type="ECO:0000256" key="10">
    <source>
        <dbReference type="PROSITE-ProRule" id="PRU00042"/>
    </source>
</evidence>
<keyword evidence="8" id="KW-0804">Transcription</keyword>
<dbReference type="FunFam" id="3.30.160.60:FF:000325">
    <property type="entry name" value="ZFP90 zinc finger protein"/>
    <property type="match status" value="1"/>
</dbReference>
<organism evidence="15">
    <name type="scientific">Culicoides sonorensis</name>
    <name type="common">Biting midge</name>
    <dbReference type="NCBI Taxonomy" id="179676"/>
    <lineage>
        <taxon>Eukaryota</taxon>
        <taxon>Metazoa</taxon>
        <taxon>Ecdysozoa</taxon>
        <taxon>Arthropoda</taxon>
        <taxon>Hexapoda</taxon>
        <taxon>Insecta</taxon>
        <taxon>Pterygota</taxon>
        <taxon>Neoptera</taxon>
        <taxon>Endopterygota</taxon>
        <taxon>Diptera</taxon>
        <taxon>Nematocera</taxon>
        <taxon>Chironomoidea</taxon>
        <taxon>Ceratopogonidae</taxon>
        <taxon>Ceratopogoninae</taxon>
        <taxon>Culicoides</taxon>
        <taxon>Monoculicoides</taxon>
    </lineage>
</organism>
<dbReference type="OMA" id="HKHANIQ"/>
<evidence type="ECO:0000256" key="8">
    <source>
        <dbReference type="ARBA" id="ARBA00023163"/>
    </source>
</evidence>
<dbReference type="SUPFAM" id="SSF57667">
    <property type="entry name" value="beta-beta-alpha zinc fingers"/>
    <property type="match status" value="4"/>
</dbReference>
<feature type="binding site" evidence="11">
    <location>
        <position position="66"/>
    </location>
    <ligand>
        <name>Zn(2+)</name>
        <dbReference type="ChEBI" id="CHEBI:29105"/>
    </ligand>
</feature>
<feature type="domain" description="C2H2-type" evidence="13">
    <location>
        <begin position="284"/>
        <end position="311"/>
    </location>
</feature>
<sequence length="422" mass="50088">MSHNNQKSLEYKLSCRICLKSLENTRGCIKLFELKNDLLPASVISILANVDVNPDDDLPQQLCNTCWKKVNASFCLKQEIEKSDKILRNLIEGNISDIVKTELIEESDDKKEIDTNDKESSGNVTPIEDNFKDDEDSKSNDDCKDELDSKTKRKKNNPPCTSPRCCMCRFICKTKDELKSHVDEMHPNPRHKSIKNYKDIQCQYCFKGFKTNRTYTDHFRYQYIERSHQCAQCGQTYAYISDLIYHEDVTHSDTFLACEICKKKFRTPRNLRRHMKVHDERSKLICDICSRSYSEKKQLEYHIRSHINTKEFFCQFCKKGFVHKNLLKIHTRKHTGERPYKCFCGKAYMHNTDLKRHQYEHQGVKPFKCNFCDRTFYQNSNRKVHERVHTMEQPFSCNVCGQKFKFHAHWKSHEKKHQEQMQ</sequence>
<evidence type="ECO:0000256" key="4">
    <source>
        <dbReference type="ARBA" id="ARBA00022771"/>
    </source>
</evidence>
<feature type="region of interest" description="Disordered" evidence="12">
    <location>
        <begin position="108"/>
        <end position="160"/>
    </location>
</feature>
<dbReference type="PROSITE" id="PS51915">
    <property type="entry name" value="ZAD"/>
    <property type="match status" value="1"/>
</dbReference>
<dbReference type="InterPro" id="IPR036236">
    <property type="entry name" value="Znf_C2H2_sf"/>
</dbReference>
<keyword evidence="6" id="KW-0805">Transcription regulation</keyword>
<feature type="domain" description="ZAD" evidence="14">
    <location>
        <begin position="13"/>
        <end position="90"/>
    </location>
</feature>
<evidence type="ECO:0000256" key="5">
    <source>
        <dbReference type="ARBA" id="ARBA00022833"/>
    </source>
</evidence>
<dbReference type="EMBL" id="UFQS01000673">
    <property type="protein sequence ID" value="SSX06042.1"/>
    <property type="molecule type" value="Genomic_DNA"/>
</dbReference>
<dbReference type="InterPro" id="IPR012934">
    <property type="entry name" value="Znf_AD"/>
</dbReference>
<name>A0A336KPR1_CULSO</name>
<dbReference type="Pfam" id="PF13894">
    <property type="entry name" value="zf-C2H2_4"/>
    <property type="match status" value="1"/>
</dbReference>
<keyword evidence="4 10" id="KW-0863">Zinc-finger</keyword>
<proteinExistence type="predicted"/>
<dbReference type="PANTHER" id="PTHR24390:SF235">
    <property type="entry name" value="GH09339P-RELATED"/>
    <property type="match status" value="1"/>
</dbReference>
<feature type="domain" description="C2H2-type" evidence="13">
    <location>
        <begin position="312"/>
        <end position="339"/>
    </location>
</feature>
<dbReference type="PANTHER" id="PTHR24390">
    <property type="entry name" value="ZINC FINGER PROTEIN"/>
    <property type="match status" value="1"/>
</dbReference>
<feature type="domain" description="C2H2-type" evidence="13">
    <location>
        <begin position="395"/>
        <end position="422"/>
    </location>
</feature>
<dbReference type="SMART" id="SM00868">
    <property type="entry name" value="zf-AD"/>
    <property type="match status" value="1"/>
</dbReference>
<keyword evidence="9" id="KW-0539">Nucleus</keyword>
<dbReference type="Gene3D" id="3.30.160.60">
    <property type="entry name" value="Classic Zinc Finger"/>
    <property type="match status" value="6"/>
</dbReference>
<dbReference type="PROSITE" id="PS00028">
    <property type="entry name" value="ZINC_FINGER_C2H2_1"/>
    <property type="match status" value="5"/>
</dbReference>
<evidence type="ECO:0000313" key="16">
    <source>
        <dbReference type="EMBL" id="SSX26399.1"/>
    </source>
</evidence>
<dbReference type="InterPro" id="IPR013087">
    <property type="entry name" value="Znf_C2H2_type"/>
</dbReference>
<dbReference type="SUPFAM" id="SSF57716">
    <property type="entry name" value="Glucocorticoid receptor-like (DNA-binding domain)"/>
    <property type="match status" value="1"/>
</dbReference>
<feature type="domain" description="C2H2-type" evidence="13">
    <location>
        <begin position="256"/>
        <end position="283"/>
    </location>
</feature>
<evidence type="ECO:0000259" key="13">
    <source>
        <dbReference type="PROSITE" id="PS50157"/>
    </source>
</evidence>
<protein>
    <submittedName>
        <fullName evidence="15">CSON013386 protein</fullName>
    </submittedName>
</protein>
<dbReference type="VEuPathDB" id="VectorBase:CSON013386"/>
<feature type="compositionally biased region" description="Basic and acidic residues" evidence="12">
    <location>
        <begin position="135"/>
        <end position="150"/>
    </location>
</feature>
<dbReference type="AlphaFoldDB" id="A0A336KPR1"/>
<dbReference type="PROSITE" id="PS50157">
    <property type="entry name" value="ZINC_FINGER_C2H2_2"/>
    <property type="match status" value="7"/>
</dbReference>
<accession>A0A336KPR1</accession>
<dbReference type="GO" id="GO:0003700">
    <property type="term" value="F:DNA-binding transcription factor activity"/>
    <property type="evidence" value="ECO:0007669"/>
    <property type="project" value="TreeGrafter"/>
</dbReference>
<dbReference type="SMART" id="SM00355">
    <property type="entry name" value="ZnF_C2H2"/>
    <property type="match status" value="9"/>
</dbReference>
<evidence type="ECO:0000256" key="6">
    <source>
        <dbReference type="ARBA" id="ARBA00023015"/>
    </source>
</evidence>
<feature type="binding site" evidence="11">
    <location>
        <position position="63"/>
    </location>
    <ligand>
        <name>Zn(2+)</name>
        <dbReference type="ChEBI" id="CHEBI:29105"/>
    </ligand>
</feature>
<dbReference type="GO" id="GO:0000978">
    <property type="term" value="F:RNA polymerase II cis-regulatory region sequence-specific DNA binding"/>
    <property type="evidence" value="ECO:0007669"/>
    <property type="project" value="TreeGrafter"/>
</dbReference>
<reference evidence="15" key="1">
    <citation type="submission" date="2018-04" db="EMBL/GenBank/DDBJ databases">
        <authorList>
            <person name="Go L.Y."/>
            <person name="Mitchell J.A."/>
        </authorList>
    </citation>
    <scope>NUCLEOTIDE SEQUENCE</scope>
    <source>
        <tissue evidence="15">Whole organism</tissue>
    </source>
</reference>
<evidence type="ECO:0000256" key="3">
    <source>
        <dbReference type="ARBA" id="ARBA00022737"/>
    </source>
</evidence>
<feature type="domain" description="C2H2-type" evidence="13">
    <location>
        <begin position="228"/>
        <end position="252"/>
    </location>
</feature>
<dbReference type="EMBL" id="UFQT01000673">
    <property type="protein sequence ID" value="SSX26399.1"/>
    <property type="molecule type" value="Genomic_DNA"/>
</dbReference>
<keyword evidence="2 11" id="KW-0479">Metal-binding</keyword>
<evidence type="ECO:0000256" key="1">
    <source>
        <dbReference type="ARBA" id="ARBA00004123"/>
    </source>
</evidence>
<feature type="domain" description="C2H2-type" evidence="13">
    <location>
        <begin position="340"/>
        <end position="366"/>
    </location>
</feature>
<evidence type="ECO:0000256" key="12">
    <source>
        <dbReference type="SAM" id="MobiDB-lite"/>
    </source>
</evidence>
<dbReference type="GO" id="GO:0005634">
    <property type="term" value="C:nucleus"/>
    <property type="evidence" value="ECO:0007669"/>
    <property type="project" value="UniProtKB-SubCell"/>
</dbReference>
<evidence type="ECO:0000259" key="14">
    <source>
        <dbReference type="PROSITE" id="PS51915"/>
    </source>
</evidence>
<dbReference type="GO" id="GO:0006357">
    <property type="term" value="P:regulation of transcription by RNA polymerase II"/>
    <property type="evidence" value="ECO:0007669"/>
    <property type="project" value="TreeGrafter"/>
</dbReference>
<comment type="subcellular location">
    <subcellularLocation>
        <location evidence="1">Nucleus</location>
    </subcellularLocation>
</comment>
<dbReference type="Pfam" id="PF00096">
    <property type="entry name" value="zf-C2H2"/>
    <property type="match status" value="2"/>
</dbReference>
<evidence type="ECO:0000256" key="9">
    <source>
        <dbReference type="ARBA" id="ARBA00023242"/>
    </source>
</evidence>
<keyword evidence="7" id="KW-0238">DNA-binding</keyword>
<feature type="domain" description="C2H2-type" evidence="13">
    <location>
        <begin position="367"/>
        <end position="394"/>
    </location>
</feature>
<feature type="binding site" evidence="11">
    <location>
        <position position="15"/>
    </location>
    <ligand>
        <name>Zn(2+)</name>
        <dbReference type="ChEBI" id="CHEBI:29105"/>
    </ligand>
</feature>
<feature type="binding site" evidence="11">
    <location>
        <position position="18"/>
    </location>
    <ligand>
        <name>Zn(2+)</name>
        <dbReference type="ChEBI" id="CHEBI:29105"/>
    </ligand>
</feature>
<keyword evidence="3" id="KW-0677">Repeat</keyword>
<dbReference type="Gene3D" id="3.40.1800.20">
    <property type="match status" value="1"/>
</dbReference>
<dbReference type="Pfam" id="PF07776">
    <property type="entry name" value="zf-AD"/>
    <property type="match status" value="1"/>
</dbReference>
<evidence type="ECO:0000313" key="15">
    <source>
        <dbReference type="EMBL" id="SSX06042.1"/>
    </source>
</evidence>
<evidence type="ECO:0000256" key="11">
    <source>
        <dbReference type="PROSITE-ProRule" id="PRU01263"/>
    </source>
</evidence>
<dbReference type="GO" id="GO:0008270">
    <property type="term" value="F:zinc ion binding"/>
    <property type="evidence" value="ECO:0007669"/>
    <property type="project" value="UniProtKB-UniRule"/>
</dbReference>
<feature type="compositionally biased region" description="Basic and acidic residues" evidence="12">
    <location>
        <begin position="108"/>
        <end position="120"/>
    </location>
</feature>
<keyword evidence="5 11" id="KW-0862">Zinc</keyword>
<reference evidence="16" key="2">
    <citation type="submission" date="2018-07" db="EMBL/GenBank/DDBJ databases">
        <authorList>
            <person name="Quirk P.G."/>
            <person name="Krulwich T.A."/>
        </authorList>
    </citation>
    <scope>NUCLEOTIDE SEQUENCE</scope>
</reference>
<evidence type="ECO:0000256" key="7">
    <source>
        <dbReference type="ARBA" id="ARBA00023125"/>
    </source>
</evidence>